<reference evidence="1 2" key="2">
    <citation type="journal article" date="2012" name="PLoS ONE">
        <title>Genomic characterization of the taylorella genus.</title>
        <authorList>
            <person name="Hebert L."/>
            <person name="Moumen B."/>
            <person name="Pons N."/>
            <person name="Duquesne F."/>
            <person name="Breuil M.F."/>
            <person name="Goux D."/>
            <person name="Batto J.M."/>
            <person name="Laugier C."/>
            <person name="Renault P."/>
            <person name="Petry S."/>
        </authorList>
    </citation>
    <scope>NUCLEOTIDE SEQUENCE [LARGE SCALE GENOMIC DNA]</scope>
    <source>
        <strain evidence="1 2">MCE3</strain>
    </source>
</reference>
<accession>G4QB14</accession>
<dbReference type="AlphaFoldDB" id="G4QB14"/>
<evidence type="ECO:0000313" key="2">
    <source>
        <dbReference type="Proteomes" id="UP000009284"/>
    </source>
</evidence>
<reference key="1">
    <citation type="submission" date="2011-09" db="EMBL/GenBank/DDBJ databases">
        <title>Genomic characterization of the Taylorella genus.</title>
        <authorList>
            <person name="Hebert L."/>
            <person name="Moumen B."/>
            <person name="Pons N."/>
            <person name="Duquesne F."/>
            <person name="Breuil M.-F."/>
            <person name="Goux D."/>
            <person name="Batto J.-M."/>
            <person name="Renault P."/>
            <person name="Laugier C."/>
            <person name="Petry S."/>
        </authorList>
    </citation>
    <scope>NUCLEOTIDE SEQUENCE</scope>
    <source>
        <strain>MCE3</strain>
    </source>
</reference>
<dbReference type="KEGG" id="tas:TASI_0785"/>
<protein>
    <submittedName>
        <fullName evidence="1">Uncharacterized protein</fullName>
    </submittedName>
</protein>
<organism evidence="1 2">
    <name type="scientific">Taylorella asinigenitalis (strain MCE3)</name>
    <dbReference type="NCBI Taxonomy" id="1008459"/>
    <lineage>
        <taxon>Bacteria</taxon>
        <taxon>Pseudomonadati</taxon>
        <taxon>Pseudomonadota</taxon>
        <taxon>Betaproteobacteria</taxon>
        <taxon>Burkholderiales</taxon>
        <taxon>Alcaligenaceae</taxon>
        <taxon>Taylorella</taxon>
    </lineage>
</organism>
<name>G4QB14_TAYAM</name>
<dbReference type="EMBL" id="CP003059">
    <property type="protein sequence ID" value="AEP36555.1"/>
    <property type="molecule type" value="Genomic_DNA"/>
</dbReference>
<evidence type="ECO:0000313" key="1">
    <source>
        <dbReference type="EMBL" id="AEP36555.1"/>
    </source>
</evidence>
<proteinExistence type="predicted"/>
<keyword evidence="2" id="KW-1185">Reference proteome</keyword>
<dbReference type="Proteomes" id="UP000009284">
    <property type="component" value="Chromosome"/>
</dbReference>
<gene>
    <name evidence="1" type="ordered locus">TASI_0785</name>
</gene>
<dbReference type="HOGENOM" id="CLU_2866302_0_0_4"/>
<sequence>MALQFSNIRKSKFLPFDLPIIPTNLSLKEVARAIRKTLPPKQKLYTLLKFIKLPTFRNLHKYRK</sequence>